<evidence type="ECO:0000313" key="1">
    <source>
        <dbReference type="EMBL" id="CAE0055816.1"/>
    </source>
</evidence>
<proteinExistence type="predicted"/>
<organism evidence="2">
    <name type="scientific">Rhodosorus marinus</name>
    <dbReference type="NCBI Taxonomy" id="101924"/>
    <lineage>
        <taxon>Eukaryota</taxon>
        <taxon>Rhodophyta</taxon>
        <taxon>Stylonematophyceae</taxon>
        <taxon>Stylonematales</taxon>
        <taxon>Stylonemataceae</taxon>
        <taxon>Rhodosorus</taxon>
    </lineage>
</organism>
<reference evidence="2" key="1">
    <citation type="submission" date="2021-01" db="EMBL/GenBank/DDBJ databases">
        <authorList>
            <person name="Corre E."/>
            <person name="Pelletier E."/>
            <person name="Niang G."/>
            <person name="Scheremetjew M."/>
            <person name="Finn R."/>
            <person name="Kale V."/>
            <person name="Holt S."/>
            <person name="Cochrane G."/>
            <person name="Meng A."/>
            <person name="Brown T."/>
            <person name="Cohen L."/>
        </authorList>
    </citation>
    <scope>NUCLEOTIDE SEQUENCE</scope>
    <source>
        <strain evidence="2">CCMP 769</strain>
    </source>
</reference>
<evidence type="ECO:0000313" key="2">
    <source>
        <dbReference type="EMBL" id="CAE0055826.1"/>
    </source>
</evidence>
<dbReference type="EMBL" id="HBHW01030792">
    <property type="protein sequence ID" value="CAE0055826.1"/>
    <property type="molecule type" value="Transcribed_RNA"/>
</dbReference>
<gene>
    <name evidence="1" type="ORF">RMAR00112_LOCUS23852</name>
    <name evidence="2" type="ORF">RMAR00112_LOCUS23862</name>
</gene>
<name>A0A7S2ZZU0_9RHOD</name>
<dbReference type="EMBL" id="HBHW01030781">
    <property type="protein sequence ID" value="CAE0055816.1"/>
    <property type="molecule type" value="Transcribed_RNA"/>
</dbReference>
<dbReference type="AlphaFoldDB" id="A0A7S2ZZU0"/>
<sequence>MEEKIRYQSGGRRIVCTARRIKDTVAALFILQDLSSSLTTLQSMSDLMGIQRSIDEKLRKHFSRHTLVYYSVLSQKQTMLTKTPYNKSANAQQSYAAAPLAGFAAAVPVRKPFLKRLSMCFMWRMRPVP</sequence>
<accession>A0A7S2ZZU0</accession>
<protein>
    <submittedName>
        <fullName evidence="2">Uncharacterized protein</fullName>
    </submittedName>
</protein>